<dbReference type="FunFam" id="3.40.50.300:FF:000079">
    <property type="entry name" value="probable ATP-dependent RNA helicase DDX17"/>
    <property type="match status" value="1"/>
</dbReference>
<dbReference type="RefSeq" id="XP_022998393.1">
    <property type="nucleotide sequence ID" value="XM_023142625.1"/>
</dbReference>
<keyword evidence="3" id="KW-0547">Nucleotide-binding</keyword>
<dbReference type="Pfam" id="PF03106">
    <property type="entry name" value="WRKY"/>
    <property type="match status" value="1"/>
</dbReference>
<dbReference type="SMART" id="SM00490">
    <property type="entry name" value="HELICc"/>
    <property type="match status" value="1"/>
</dbReference>
<feature type="region of interest" description="Disordered" evidence="13">
    <location>
        <begin position="92"/>
        <end position="114"/>
    </location>
</feature>
<dbReference type="Gene3D" id="3.40.50.300">
    <property type="entry name" value="P-loop containing nucleotide triphosphate hydrolases"/>
    <property type="match status" value="2"/>
</dbReference>
<dbReference type="GO" id="GO:0016787">
    <property type="term" value="F:hydrolase activity"/>
    <property type="evidence" value="ECO:0007669"/>
    <property type="project" value="UniProtKB-KW"/>
</dbReference>
<sequence>MSKRKFGFEGFGINRQTTYNFERSQAPQRLYVPPSSRGHGHDNYEDTDVDNIEYDDNEAEEASGNGDNVAGAGGGEEEEIDPLDAFMEGIHEEMKAPPPPKPKEKVDKYRDDEEDDPMESFLKAKKDVGLTLAADALHAGYDSDEEVYAAAKAVDAAMVEYDSDDNMLIVEKKKIESIPALEHSSIDYEPFNKDFYEEKASISGMSEEEVSEYRKNLAIRVSGFDVPRPIKTFEDSGFSLQLMNAIKKQGYEKPTSIQCQAMPIVLSGRDIIGIAKTGSGKTASFVLPMIVHIMDQPELEKEEGPIGVICAPTRELAHQIYLECKKFSKVHGLRVSAVYGGMSKFDQIKELKAGCEIVVATPGRLIDMIKMKALTMSKATYLVLDEADRMFDLGFEPQIRSIVGQIRPDRQTLLFSATMPRKVEKLAREILTDPVRVTVGEVGMANEDITQVVHVLPSDLEKLPWLLEKLPEMIDDGDVLVFASKKATVDEIESQLLQKGFKVAALHGDKDQASRMETLQKFKSGVYHALIATDVAARGLDIKSIKSVVNFDIAKDMDMHVHRIGRTGRAGDRDGKAHTLITQKEARFAGELVNSLIAAGQNVSMELMDLAMKDGRFRSKRDARKKGGGGGGGGYLPFSDSTTGSSLFDFCDGEKLSVGFMELLGVKNGEFKDYCSEVVNPPDTPNSSSISSPSTDAADHEADGENQQQQQHKPSSNPLKVKRRKQKREKGQRFAFMTKSEVDHLEDGYRWRKYGQKAVKNSPFPRSYYRCTNASCNVKKRVERSFVDPTVVVTTYEGQHTHPSPILTRSALAIATPPRPSVDMLGGGCVDVAPIPWLKASNDTHAISHQYIQNSTFFTPQHSTVDYNRSLIGAANMAGFLPENRLRNPNPAFLADHGLLQDVVPPHMLKQE</sequence>
<evidence type="ECO:0000256" key="9">
    <source>
        <dbReference type="ARBA" id="ARBA00023125"/>
    </source>
</evidence>
<dbReference type="GO" id="GO:0003724">
    <property type="term" value="F:RNA helicase activity"/>
    <property type="evidence" value="ECO:0007669"/>
    <property type="project" value="UniProtKB-EC"/>
</dbReference>
<dbReference type="CDD" id="cd18787">
    <property type="entry name" value="SF2_C_DEAD"/>
    <property type="match status" value="1"/>
</dbReference>
<evidence type="ECO:0000313" key="18">
    <source>
        <dbReference type="Proteomes" id="UP000504608"/>
    </source>
</evidence>
<evidence type="ECO:0000259" key="17">
    <source>
        <dbReference type="PROSITE" id="PS51195"/>
    </source>
</evidence>
<feature type="compositionally biased region" description="Polar residues" evidence="13">
    <location>
        <begin position="705"/>
        <end position="718"/>
    </location>
</feature>
<dbReference type="InterPro" id="IPR014014">
    <property type="entry name" value="RNA_helicase_DEAD_Q_motif"/>
</dbReference>
<keyword evidence="9" id="KW-0238">DNA-binding</keyword>
<evidence type="ECO:0000259" key="16">
    <source>
        <dbReference type="PROSITE" id="PS51194"/>
    </source>
</evidence>
<dbReference type="PROSITE" id="PS51195">
    <property type="entry name" value="Q_MOTIF"/>
    <property type="match status" value="1"/>
</dbReference>
<feature type="compositionally biased region" description="Basic residues" evidence="13">
    <location>
        <begin position="720"/>
        <end position="730"/>
    </location>
</feature>
<dbReference type="GO" id="GO:0005634">
    <property type="term" value="C:nucleus"/>
    <property type="evidence" value="ECO:0007669"/>
    <property type="project" value="UniProtKB-SubCell"/>
</dbReference>
<evidence type="ECO:0000256" key="10">
    <source>
        <dbReference type="ARBA" id="ARBA00023163"/>
    </source>
</evidence>
<feature type="compositionally biased region" description="Polar residues" evidence="13">
    <location>
        <begin position="14"/>
        <end position="27"/>
    </location>
</feature>
<dbReference type="Pfam" id="PF00270">
    <property type="entry name" value="DEAD"/>
    <property type="match status" value="1"/>
</dbReference>
<dbReference type="GO" id="GO:0003700">
    <property type="term" value="F:DNA-binding transcription factor activity"/>
    <property type="evidence" value="ECO:0007669"/>
    <property type="project" value="InterPro"/>
</dbReference>
<evidence type="ECO:0000256" key="13">
    <source>
        <dbReference type="SAM" id="MobiDB-lite"/>
    </source>
</evidence>
<dbReference type="InterPro" id="IPR000629">
    <property type="entry name" value="RNA-helicase_DEAD-box_CS"/>
</dbReference>
<dbReference type="InterPro" id="IPR027417">
    <property type="entry name" value="P-loop_NTPase"/>
</dbReference>
<evidence type="ECO:0000256" key="5">
    <source>
        <dbReference type="ARBA" id="ARBA00022806"/>
    </source>
</evidence>
<reference evidence="19" key="1">
    <citation type="submission" date="2025-08" db="UniProtKB">
        <authorList>
            <consortium name="RefSeq"/>
        </authorList>
    </citation>
    <scope>IDENTIFICATION</scope>
    <source>
        <tissue evidence="19">Young leaves</tissue>
    </source>
</reference>
<dbReference type="InterPro" id="IPR001650">
    <property type="entry name" value="Helicase_C-like"/>
</dbReference>
<gene>
    <name evidence="19" type="primary">LOC111493042</name>
</gene>
<dbReference type="InterPro" id="IPR011545">
    <property type="entry name" value="DEAD/DEAH_box_helicase_dom"/>
</dbReference>
<dbReference type="PANTHER" id="PTHR47958">
    <property type="entry name" value="ATP-DEPENDENT RNA HELICASE DBP3"/>
    <property type="match status" value="1"/>
</dbReference>
<keyword evidence="4" id="KW-0378">Hydrolase</keyword>
<feature type="domain" description="Helicase ATP-binding" evidence="15">
    <location>
        <begin position="262"/>
        <end position="437"/>
    </location>
</feature>
<dbReference type="AlphaFoldDB" id="A0A6J1KGL8"/>
<dbReference type="KEGG" id="cmax:111493042"/>
<dbReference type="PROSITE" id="PS51192">
    <property type="entry name" value="HELICASE_ATP_BIND_1"/>
    <property type="match status" value="1"/>
</dbReference>
<feature type="short sequence motif" description="Q motif" evidence="12">
    <location>
        <begin position="231"/>
        <end position="259"/>
    </location>
</feature>
<dbReference type="PROSITE" id="PS50811">
    <property type="entry name" value="WRKY"/>
    <property type="match status" value="1"/>
</dbReference>
<evidence type="ECO:0000256" key="7">
    <source>
        <dbReference type="ARBA" id="ARBA00022884"/>
    </source>
</evidence>
<evidence type="ECO:0000256" key="3">
    <source>
        <dbReference type="ARBA" id="ARBA00022741"/>
    </source>
</evidence>
<dbReference type="GeneID" id="111493042"/>
<dbReference type="InterPro" id="IPR014001">
    <property type="entry name" value="Helicase_ATP-bd"/>
</dbReference>
<keyword evidence="7" id="KW-0694">RNA-binding</keyword>
<dbReference type="InterPro" id="IPR036576">
    <property type="entry name" value="WRKY_dom_sf"/>
</dbReference>
<dbReference type="Gene3D" id="2.20.25.80">
    <property type="entry name" value="WRKY domain"/>
    <property type="match status" value="1"/>
</dbReference>
<proteinExistence type="predicted"/>
<evidence type="ECO:0000256" key="12">
    <source>
        <dbReference type="PROSITE-ProRule" id="PRU00552"/>
    </source>
</evidence>
<feature type="compositionally biased region" description="Low complexity" evidence="13">
    <location>
        <begin position="685"/>
        <end position="696"/>
    </location>
</feature>
<protein>
    <recommendedName>
        <fullName evidence="2">RNA helicase</fullName>
        <ecNumber evidence="2">3.6.4.13</ecNumber>
    </recommendedName>
</protein>
<feature type="domain" description="WRKY" evidence="14">
    <location>
        <begin position="740"/>
        <end position="805"/>
    </location>
</feature>
<dbReference type="GO" id="GO:0003723">
    <property type="term" value="F:RNA binding"/>
    <property type="evidence" value="ECO:0007669"/>
    <property type="project" value="UniProtKB-KW"/>
</dbReference>
<keyword evidence="5 19" id="KW-0347">Helicase</keyword>
<name>A0A6J1KGL8_CUCMA</name>
<comment type="subcellular location">
    <subcellularLocation>
        <location evidence="1">Nucleus</location>
    </subcellularLocation>
</comment>
<dbReference type="SMART" id="SM00487">
    <property type="entry name" value="DEXDc"/>
    <property type="match status" value="1"/>
</dbReference>
<evidence type="ECO:0000256" key="4">
    <source>
        <dbReference type="ARBA" id="ARBA00022801"/>
    </source>
</evidence>
<feature type="domain" description="DEAD-box RNA helicase Q" evidence="17">
    <location>
        <begin position="231"/>
        <end position="259"/>
    </location>
</feature>
<dbReference type="Proteomes" id="UP000504608">
    <property type="component" value="Unplaced"/>
</dbReference>
<dbReference type="GO" id="GO:0005524">
    <property type="term" value="F:ATP binding"/>
    <property type="evidence" value="ECO:0007669"/>
    <property type="project" value="UniProtKB-KW"/>
</dbReference>
<dbReference type="CDD" id="cd17952">
    <property type="entry name" value="DEADc_DDX42"/>
    <property type="match status" value="1"/>
</dbReference>
<evidence type="ECO:0000313" key="19">
    <source>
        <dbReference type="RefSeq" id="XP_022998393.1"/>
    </source>
</evidence>
<keyword evidence="8" id="KW-0805">Transcription regulation</keyword>
<dbReference type="FunFam" id="2.20.25.80:FF:000003">
    <property type="entry name" value="WRKY transcription factor 57"/>
    <property type="match status" value="1"/>
</dbReference>
<evidence type="ECO:0000256" key="2">
    <source>
        <dbReference type="ARBA" id="ARBA00012552"/>
    </source>
</evidence>
<dbReference type="SUPFAM" id="SSF118290">
    <property type="entry name" value="WRKY DNA-binding domain"/>
    <property type="match status" value="1"/>
</dbReference>
<evidence type="ECO:0000256" key="8">
    <source>
        <dbReference type="ARBA" id="ARBA00023015"/>
    </source>
</evidence>
<dbReference type="SUPFAM" id="SSF52540">
    <property type="entry name" value="P-loop containing nucleoside triphosphate hydrolases"/>
    <property type="match status" value="2"/>
</dbReference>
<dbReference type="PROSITE" id="PS00039">
    <property type="entry name" value="DEAD_ATP_HELICASE"/>
    <property type="match status" value="1"/>
</dbReference>
<feature type="region of interest" description="Disordered" evidence="13">
    <location>
        <begin position="678"/>
        <end position="733"/>
    </location>
</feature>
<evidence type="ECO:0000256" key="11">
    <source>
        <dbReference type="ARBA" id="ARBA00023242"/>
    </source>
</evidence>
<feature type="compositionally biased region" description="Basic and acidic residues" evidence="13">
    <location>
        <begin position="92"/>
        <end position="111"/>
    </location>
</feature>
<evidence type="ECO:0000259" key="15">
    <source>
        <dbReference type="PROSITE" id="PS51192"/>
    </source>
</evidence>
<evidence type="ECO:0000256" key="1">
    <source>
        <dbReference type="ARBA" id="ARBA00004123"/>
    </source>
</evidence>
<dbReference type="PROSITE" id="PS51194">
    <property type="entry name" value="HELICASE_CTER"/>
    <property type="match status" value="1"/>
</dbReference>
<feature type="domain" description="Helicase C-terminal" evidence="16">
    <location>
        <begin position="462"/>
        <end position="611"/>
    </location>
</feature>
<keyword evidence="6" id="KW-0067">ATP-binding</keyword>
<dbReference type="SMART" id="SM00774">
    <property type="entry name" value="WRKY"/>
    <property type="match status" value="1"/>
</dbReference>
<feature type="region of interest" description="Disordered" evidence="13">
    <location>
        <begin position="1"/>
        <end position="77"/>
    </location>
</feature>
<accession>A0A6J1KGL8</accession>
<dbReference type="InterPro" id="IPR003657">
    <property type="entry name" value="WRKY_dom"/>
</dbReference>
<organism evidence="18 19">
    <name type="scientific">Cucurbita maxima</name>
    <name type="common">Pumpkin</name>
    <name type="synonym">Winter squash</name>
    <dbReference type="NCBI Taxonomy" id="3661"/>
    <lineage>
        <taxon>Eukaryota</taxon>
        <taxon>Viridiplantae</taxon>
        <taxon>Streptophyta</taxon>
        <taxon>Embryophyta</taxon>
        <taxon>Tracheophyta</taxon>
        <taxon>Spermatophyta</taxon>
        <taxon>Magnoliopsida</taxon>
        <taxon>eudicotyledons</taxon>
        <taxon>Gunneridae</taxon>
        <taxon>Pentapetalae</taxon>
        <taxon>rosids</taxon>
        <taxon>fabids</taxon>
        <taxon>Cucurbitales</taxon>
        <taxon>Cucurbitaceae</taxon>
        <taxon>Cucurbiteae</taxon>
        <taxon>Cucurbita</taxon>
    </lineage>
</organism>
<feature type="compositionally biased region" description="Acidic residues" evidence="13">
    <location>
        <begin position="45"/>
        <end position="61"/>
    </location>
</feature>
<dbReference type="GO" id="GO:0043565">
    <property type="term" value="F:sequence-specific DNA binding"/>
    <property type="evidence" value="ECO:0007669"/>
    <property type="project" value="InterPro"/>
</dbReference>
<keyword evidence="11" id="KW-0539">Nucleus</keyword>
<keyword evidence="18" id="KW-1185">Reference proteome</keyword>
<keyword evidence="10" id="KW-0804">Transcription</keyword>
<dbReference type="OrthoDB" id="196131at2759"/>
<evidence type="ECO:0000256" key="6">
    <source>
        <dbReference type="ARBA" id="ARBA00022840"/>
    </source>
</evidence>
<dbReference type="Pfam" id="PF00271">
    <property type="entry name" value="Helicase_C"/>
    <property type="match status" value="1"/>
</dbReference>
<evidence type="ECO:0000259" key="14">
    <source>
        <dbReference type="PROSITE" id="PS50811"/>
    </source>
</evidence>
<dbReference type="EC" id="3.6.4.13" evidence="2"/>